<comment type="caution">
    <text evidence="21">The sequence shown here is derived from an EMBL/GenBank/DDBJ whole genome shotgun (WGS) entry which is preliminary data.</text>
</comment>
<feature type="domain" description="Peptidase S1" evidence="20">
    <location>
        <begin position="21"/>
        <end position="227"/>
    </location>
</feature>
<dbReference type="EMBL" id="JAQQBR010001835">
    <property type="protein sequence ID" value="KAK0161450.1"/>
    <property type="molecule type" value="Genomic_DNA"/>
</dbReference>
<dbReference type="PROSITE" id="PS50240">
    <property type="entry name" value="TRYPSIN_DOM"/>
    <property type="match status" value="1"/>
</dbReference>
<dbReference type="Proteomes" id="UP001168972">
    <property type="component" value="Unassembled WGS sequence"/>
</dbReference>
<keyword evidence="11" id="KW-1015">Disulfide bond</keyword>
<dbReference type="GO" id="GO:0004252">
    <property type="term" value="F:serine-type endopeptidase activity"/>
    <property type="evidence" value="ECO:0007669"/>
    <property type="project" value="UniProtKB-EC"/>
</dbReference>
<dbReference type="Gene3D" id="2.40.10.10">
    <property type="entry name" value="Trypsin-like serine proteases"/>
    <property type="match status" value="1"/>
</dbReference>
<dbReference type="SUPFAM" id="SSF50494">
    <property type="entry name" value="Trypsin-like serine proteases"/>
    <property type="match status" value="1"/>
</dbReference>
<comment type="function">
    <text evidence="14">Protein C is a vitamin K-dependent serine protease that regulates blood coagulation by inactivating factors Va and VIIIa in the presence of calcium ions and phospholipids. Exerts a protective effect on the endothelial cell barrier function.</text>
</comment>
<dbReference type="AlphaFoldDB" id="A0AA39F1Z3"/>
<dbReference type="CDD" id="cd00190">
    <property type="entry name" value="Tryp_SPc"/>
    <property type="match status" value="1"/>
</dbReference>
<keyword evidence="4" id="KW-0964">Secreted</keyword>
<evidence type="ECO:0000256" key="11">
    <source>
        <dbReference type="ARBA" id="ARBA00023157"/>
    </source>
</evidence>
<gene>
    <name evidence="21" type="ORF">PV327_009919</name>
</gene>
<evidence type="ECO:0000256" key="16">
    <source>
        <dbReference type="ARBA" id="ARBA00040219"/>
    </source>
</evidence>
<evidence type="ECO:0000256" key="15">
    <source>
        <dbReference type="ARBA" id="ARBA00038995"/>
    </source>
</evidence>
<dbReference type="Pfam" id="PF00089">
    <property type="entry name" value="Trypsin"/>
    <property type="match status" value="1"/>
</dbReference>
<reference evidence="21" key="1">
    <citation type="journal article" date="2023" name="bioRxiv">
        <title>Scaffold-level genome assemblies of two parasitoid biocontrol wasps reveal the parthenogenesis mechanism and an associated novel virus.</title>
        <authorList>
            <person name="Inwood S."/>
            <person name="Skelly J."/>
            <person name="Guhlin J."/>
            <person name="Harrop T."/>
            <person name="Goldson S."/>
            <person name="Dearden P."/>
        </authorList>
    </citation>
    <scope>NUCLEOTIDE SEQUENCE</scope>
    <source>
        <strain evidence="21">Lincoln</strain>
        <tissue evidence="21">Whole body</tissue>
    </source>
</reference>
<dbReference type="GO" id="GO:0007599">
    <property type="term" value="P:hemostasis"/>
    <property type="evidence" value="ECO:0007669"/>
    <property type="project" value="UniProtKB-KW"/>
</dbReference>
<keyword evidence="7" id="KW-0378">Hydrolase</keyword>
<evidence type="ECO:0000256" key="19">
    <source>
        <dbReference type="ARBA" id="ARBA00042906"/>
    </source>
</evidence>
<reference evidence="21" key="2">
    <citation type="submission" date="2023-03" db="EMBL/GenBank/DDBJ databases">
        <authorList>
            <person name="Inwood S.N."/>
            <person name="Skelly J.G."/>
            <person name="Guhlin J."/>
            <person name="Harrop T.W.R."/>
            <person name="Goldson S.G."/>
            <person name="Dearden P.K."/>
        </authorList>
    </citation>
    <scope>NUCLEOTIDE SEQUENCE</scope>
    <source>
        <strain evidence="21">Lincoln</strain>
        <tissue evidence="21">Whole body</tissue>
    </source>
</reference>
<dbReference type="InterPro" id="IPR033116">
    <property type="entry name" value="TRYPSIN_SER"/>
</dbReference>
<comment type="subcellular location">
    <subcellularLocation>
        <location evidence="1">Endoplasmic reticulum</location>
    </subcellularLocation>
    <subcellularLocation>
        <location evidence="2">Golgi apparatus</location>
    </subcellularLocation>
    <subcellularLocation>
        <location evidence="3">Secreted</location>
    </subcellularLocation>
</comment>
<dbReference type="GO" id="GO:0005783">
    <property type="term" value="C:endoplasmic reticulum"/>
    <property type="evidence" value="ECO:0007669"/>
    <property type="project" value="UniProtKB-SubCell"/>
</dbReference>
<keyword evidence="12" id="KW-0325">Glycoprotein</keyword>
<dbReference type="PANTHER" id="PTHR24264:SF65">
    <property type="entry name" value="SRCR DOMAIN-CONTAINING PROTEIN"/>
    <property type="match status" value="1"/>
</dbReference>
<evidence type="ECO:0000256" key="5">
    <source>
        <dbReference type="ARBA" id="ARBA00022670"/>
    </source>
</evidence>
<accession>A0AA39F1Z3</accession>
<dbReference type="GO" id="GO:0005794">
    <property type="term" value="C:Golgi apparatus"/>
    <property type="evidence" value="ECO:0007669"/>
    <property type="project" value="UniProtKB-SubCell"/>
</dbReference>
<evidence type="ECO:0000256" key="12">
    <source>
        <dbReference type="ARBA" id="ARBA00023180"/>
    </source>
</evidence>
<evidence type="ECO:0000256" key="8">
    <source>
        <dbReference type="ARBA" id="ARBA00022824"/>
    </source>
</evidence>
<dbReference type="GO" id="GO:0005615">
    <property type="term" value="C:extracellular space"/>
    <property type="evidence" value="ECO:0007669"/>
    <property type="project" value="TreeGrafter"/>
</dbReference>
<evidence type="ECO:0000256" key="2">
    <source>
        <dbReference type="ARBA" id="ARBA00004555"/>
    </source>
</evidence>
<evidence type="ECO:0000256" key="10">
    <source>
        <dbReference type="ARBA" id="ARBA00023034"/>
    </source>
</evidence>
<evidence type="ECO:0000256" key="13">
    <source>
        <dbReference type="ARBA" id="ARBA00036045"/>
    </source>
</evidence>
<dbReference type="PANTHER" id="PTHR24264">
    <property type="entry name" value="TRYPSIN-RELATED"/>
    <property type="match status" value="1"/>
</dbReference>
<protein>
    <recommendedName>
        <fullName evidence="16">Vitamin K-dependent protein C</fullName>
        <ecNumber evidence="15">3.4.21.69</ecNumber>
    </recommendedName>
    <alternativeName>
        <fullName evidence="19">Anticoagulant protein C</fullName>
    </alternativeName>
    <alternativeName>
        <fullName evidence="17">Autoprothrombin IIA</fullName>
    </alternativeName>
    <alternativeName>
        <fullName evidence="18">Blood coagulation factor XIV</fullName>
    </alternativeName>
</protein>
<evidence type="ECO:0000313" key="21">
    <source>
        <dbReference type="EMBL" id="KAK0161450.1"/>
    </source>
</evidence>
<dbReference type="FunFam" id="2.40.10.10:FF:000011">
    <property type="entry name" value="Coagulation factor X"/>
    <property type="match status" value="1"/>
</dbReference>
<name>A0AA39F1Z3_MICHY</name>
<evidence type="ECO:0000256" key="14">
    <source>
        <dbReference type="ARBA" id="ARBA00037553"/>
    </source>
</evidence>
<dbReference type="InterPro" id="IPR009003">
    <property type="entry name" value="Peptidase_S1_PA"/>
</dbReference>
<evidence type="ECO:0000256" key="6">
    <source>
        <dbReference type="ARBA" id="ARBA00022696"/>
    </source>
</evidence>
<organism evidence="21 22">
    <name type="scientific">Microctonus hyperodae</name>
    <name type="common">Parasitoid wasp</name>
    <dbReference type="NCBI Taxonomy" id="165561"/>
    <lineage>
        <taxon>Eukaryota</taxon>
        <taxon>Metazoa</taxon>
        <taxon>Ecdysozoa</taxon>
        <taxon>Arthropoda</taxon>
        <taxon>Hexapoda</taxon>
        <taxon>Insecta</taxon>
        <taxon>Pterygota</taxon>
        <taxon>Neoptera</taxon>
        <taxon>Endopterygota</taxon>
        <taxon>Hymenoptera</taxon>
        <taxon>Apocrita</taxon>
        <taxon>Ichneumonoidea</taxon>
        <taxon>Braconidae</taxon>
        <taxon>Euphorinae</taxon>
        <taxon>Microctonus</taxon>
    </lineage>
</organism>
<comment type="catalytic activity">
    <reaction evidence="13">
        <text>Degradation of blood coagulation factors Va and VIIIa.</text>
        <dbReference type="EC" id="3.4.21.69"/>
    </reaction>
</comment>
<evidence type="ECO:0000313" key="22">
    <source>
        <dbReference type="Proteomes" id="UP001168972"/>
    </source>
</evidence>
<evidence type="ECO:0000256" key="9">
    <source>
        <dbReference type="ARBA" id="ARBA00022825"/>
    </source>
</evidence>
<dbReference type="EC" id="3.4.21.69" evidence="15"/>
<evidence type="ECO:0000256" key="4">
    <source>
        <dbReference type="ARBA" id="ARBA00022525"/>
    </source>
</evidence>
<evidence type="ECO:0000256" key="7">
    <source>
        <dbReference type="ARBA" id="ARBA00022801"/>
    </source>
</evidence>
<evidence type="ECO:0000256" key="17">
    <source>
        <dbReference type="ARBA" id="ARBA00041306"/>
    </source>
</evidence>
<dbReference type="InterPro" id="IPR001314">
    <property type="entry name" value="Peptidase_S1A"/>
</dbReference>
<dbReference type="PROSITE" id="PS00135">
    <property type="entry name" value="TRYPSIN_SER"/>
    <property type="match status" value="1"/>
</dbReference>
<keyword evidence="5" id="KW-0645">Protease</keyword>
<keyword evidence="8" id="KW-0256">Endoplasmic reticulum</keyword>
<evidence type="ECO:0000256" key="1">
    <source>
        <dbReference type="ARBA" id="ARBA00004240"/>
    </source>
</evidence>
<keyword evidence="6" id="KW-0356">Hemostasis</keyword>
<dbReference type="SMART" id="SM00020">
    <property type="entry name" value="Tryp_SPc"/>
    <property type="match status" value="1"/>
</dbReference>
<sequence length="234" mass="26161">MIMSSLQHIVFEGNFSKLNHHCNVQIQNRSLIHIQISYFYRLKRSKIRIILGDHDQHTNTDAVATMRAVSAIIRHRNFDINSYNHDLALLKLKRSVKFSKTVRPICLPQSESDPAGKEGTVVGWGRTMEGGMLPGVVHEVKVPILSLEQCRRMKYKASRITTNMICAGKGSQDSCQGDSGGPLLVQDGDKVEIAGIVSWGVGCGRPGYPGVYTRVTNYLNWIRTNTPDTCYCIK</sequence>
<proteinExistence type="predicted"/>
<keyword evidence="22" id="KW-1185">Reference proteome</keyword>
<evidence type="ECO:0000256" key="18">
    <source>
        <dbReference type="ARBA" id="ARBA00042403"/>
    </source>
</evidence>
<keyword evidence="10" id="KW-0333">Golgi apparatus</keyword>
<dbReference type="InterPro" id="IPR043504">
    <property type="entry name" value="Peptidase_S1_PA_chymotrypsin"/>
</dbReference>
<evidence type="ECO:0000256" key="3">
    <source>
        <dbReference type="ARBA" id="ARBA00004613"/>
    </source>
</evidence>
<dbReference type="InterPro" id="IPR050127">
    <property type="entry name" value="Serine_Proteases_S1"/>
</dbReference>
<evidence type="ECO:0000259" key="20">
    <source>
        <dbReference type="PROSITE" id="PS50240"/>
    </source>
</evidence>
<dbReference type="GO" id="GO:0006508">
    <property type="term" value="P:proteolysis"/>
    <property type="evidence" value="ECO:0007669"/>
    <property type="project" value="UniProtKB-KW"/>
</dbReference>
<dbReference type="InterPro" id="IPR001254">
    <property type="entry name" value="Trypsin_dom"/>
</dbReference>
<dbReference type="PRINTS" id="PR00722">
    <property type="entry name" value="CHYMOTRYPSIN"/>
</dbReference>
<keyword evidence="9" id="KW-0720">Serine protease</keyword>